<organism evidence="2 3">
    <name type="scientific">Stegodyphus mimosarum</name>
    <name type="common">African social velvet spider</name>
    <dbReference type="NCBI Taxonomy" id="407821"/>
    <lineage>
        <taxon>Eukaryota</taxon>
        <taxon>Metazoa</taxon>
        <taxon>Ecdysozoa</taxon>
        <taxon>Arthropoda</taxon>
        <taxon>Chelicerata</taxon>
        <taxon>Arachnida</taxon>
        <taxon>Araneae</taxon>
        <taxon>Araneomorphae</taxon>
        <taxon>Entelegynae</taxon>
        <taxon>Eresoidea</taxon>
        <taxon>Eresidae</taxon>
        <taxon>Stegodyphus</taxon>
    </lineage>
</organism>
<accession>A0A087TNG6</accession>
<protein>
    <submittedName>
        <fullName evidence="2">Uncharacterized protein</fullName>
    </submittedName>
</protein>
<dbReference type="EMBL" id="KK116043">
    <property type="protein sequence ID" value="KFM66655.1"/>
    <property type="molecule type" value="Genomic_DNA"/>
</dbReference>
<dbReference type="SMART" id="SM00384">
    <property type="entry name" value="AT_hook"/>
    <property type="match status" value="2"/>
</dbReference>
<dbReference type="InterPro" id="IPR017956">
    <property type="entry name" value="AT_hook_DNA-bd_motif"/>
</dbReference>
<proteinExistence type="predicted"/>
<feature type="region of interest" description="Disordered" evidence="1">
    <location>
        <begin position="552"/>
        <end position="642"/>
    </location>
</feature>
<evidence type="ECO:0000313" key="2">
    <source>
        <dbReference type="EMBL" id="KFM66655.1"/>
    </source>
</evidence>
<keyword evidence="3" id="KW-1185">Reference proteome</keyword>
<reference evidence="2 3" key="1">
    <citation type="submission" date="2013-11" db="EMBL/GenBank/DDBJ databases">
        <title>Genome sequencing of Stegodyphus mimosarum.</title>
        <authorList>
            <person name="Bechsgaard J."/>
        </authorList>
    </citation>
    <scope>NUCLEOTIDE SEQUENCE [LARGE SCALE GENOMIC DNA]</scope>
</reference>
<evidence type="ECO:0000313" key="3">
    <source>
        <dbReference type="Proteomes" id="UP000054359"/>
    </source>
</evidence>
<dbReference type="Proteomes" id="UP000054359">
    <property type="component" value="Unassembled WGS sequence"/>
</dbReference>
<gene>
    <name evidence="2" type="ORF">X975_09322</name>
</gene>
<dbReference type="GO" id="GO:0003677">
    <property type="term" value="F:DNA binding"/>
    <property type="evidence" value="ECO:0007669"/>
    <property type="project" value="InterPro"/>
</dbReference>
<dbReference type="AlphaFoldDB" id="A0A087TNG6"/>
<feature type="region of interest" description="Disordered" evidence="1">
    <location>
        <begin position="250"/>
        <end position="293"/>
    </location>
</feature>
<feature type="region of interest" description="Disordered" evidence="1">
    <location>
        <begin position="326"/>
        <end position="351"/>
    </location>
</feature>
<feature type="compositionally biased region" description="Polar residues" evidence="1">
    <location>
        <begin position="326"/>
        <end position="337"/>
    </location>
</feature>
<sequence length="688" mass="76517">MKSTPENEEIPVKCSQVDDHNYSSCVSESDASLSVLQSCNKNNSVSVNEVNHDGDLPSVDSVQKDNAHSENVYLQCVTNNFPENSVNHTDILIEGVNETQIQRKDSEMINSTCELIGDEYNSNPEFLKPVETETLPVDQLPCAEEKSNELFVNCVENDAKEPESVNVSSKCSNDDCSFVNEQLISETVHSPVPARNSSDSCVIPVLHSESDKHSSPESSELQSKSIHNCLDSSISCGVKQIVNSVLSNVHNESKECKQPSNEIKIKRPRGRPRKYPKESPIQKSSVESSSFSESVESIQNSDISLQMQSNGNSAVFEDVNLSPLMNNTGSADKNTSPVIRKSERVKKRKHEDYVTLESKKREKNPQTLERNSVQMVAKKTGKRGRPRKYPVDVQMNCLSVCEKNQVNSTNSDTSMYVKDKHYNNVIRKCSRKGRPRKCLRYADINSGVDNESLNGITDTRISNEDSKGEIDCAGKISHSKQILVSEKNAEASSNVGSCSECSNCNNEEAEKLILPLKKRKQMAGYKVSKELCTLHTKSCKCEVEKLEPLKKKSERLSKNSTSDASKGNGSENDTICSSTQQSKLLEQQRNLRSHTATRAQKNTVATTAGKRRKLVDLNGNETDFVHPKKSKQSKSSEEDLTAVEEVEESNEKACYNSNYLALKQNYTEVATPSILQDYKQMKSSSFVS</sequence>
<feature type="compositionally biased region" description="Low complexity" evidence="1">
    <location>
        <begin position="284"/>
        <end position="293"/>
    </location>
</feature>
<evidence type="ECO:0000256" key="1">
    <source>
        <dbReference type="SAM" id="MobiDB-lite"/>
    </source>
</evidence>
<feature type="non-terminal residue" evidence="2">
    <location>
        <position position="688"/>
    </location>
</feature>
<feature type="compositionally biased region" description="Polar residues" evidence="1">
    <location>
        <begin position="558"/>
        <end position="606"/>
    </location>
</feature>
<name>A0A087TNG6_STEMI</name>